<sequence>MSFEAFMRNYGSVYAYPGSEVYPSEAVSFKVLMMRRFTVDNPDIVWADEDESGSQEGGLDDSEAPKKRKKTTRSVGGRVAKGKDFWTLFDAFMDSKVKENGRKISDNAWKSYLSLLAHDDDGGFPGRMTASVAKKRKVVGSSGHRDFMATVM</sequence>
<evidence type="ECO:0000256" key="1">
    <source>
        <dbReference type="SAM" id="MobiDB-lite"/>
    </source>
</evidence>
<feature type="region of interest" description="Disordered" evidence="1">
    <location>
        <begin position="48"/>
        <end position="77"/>
    </location>
</feature>
<evidence type="ECO:0000313" key="2">
    <source>
        <dbReference type="EMBL" id="KTB27440.1"/>
    </source>
</evidence>
<dbReference type="EMBL" id="LATX01002554">
    <property type="protein sequence ID" value="KTB27440.1"/>
    <property type="molecule type" value="Genomic_DNA"/>
</dbReference>
<accession>A0A0W0ETK4</accession>
<feature type="compositionally biased region" description="Acidic residues" evidence="1">
    <location>
        <begin position="48"/>
        <end position="62"/>
    </location>
</feature>
<comment type="caution">
    <text evidence="2">The sequence shown here is derived from an EMBL/GenBank/DDBJ whole genome shotgun (WGS) entry which is preliminary data.</text>
</comment>
<organism evidence="2 3">
    <name type="scientific">Moniliophthora roreri</name>
    <name type="common">Frosty pod rot fungus</name>
    <name type="synonym">Monilia roreri</name>
    <dbReference type="NCBI Taxonomy" id="221103"/>
    <lineage>
        <taxon>Eukaryota</taxon>
        <taxon>Fungi</taxon>
        <taxon>Dikarya</taxon>
        <taxon>Basidiomycota</taxon>
        <taxon>Agaricomycotina</taxon>
        <taxon>Agaricomycetes</taxon>
        <taxon>Agaricomycetidae</taxon>
        <taxon>Agaricales</taxon>
        <taxon>Marasmiineae</taxon>
        <taxon>Marasmiaceae</taxon>
        <taxon>Moniliophthora</taxon>
    </lineage>
</organism>
<dbReference type="Proteomes" id="UP000054988">
    <property type="component" value="Unassembled WGS sequence"/>
</dbReference>
<proteinExistence type="predicted"/>
<gene>
    <name evidence="2" type="ORF">WG66_19995</name>
</gene>
<reference evidence="2 3" key="1">
    <citation type="submission" date="2015-12" db="EMBL/GenBank/DDBJ databases">
        <title>Draft genome sequence of Moniliophthora roreri, the causal agent of frosty pod rot of cacao.</title>
        <authorList>
            <person name="Aime M.C."/>
            <person name="Diaz-Valderrama J.R."/>
            <person name="Kijpornyongpan T."/>
            <person name="Phillips-Mora W."/>
        </authorList>
    </citation>
    <scope>NUCLEOTIDE SEQUENCE [LARGE SCALE GENOMIC DNA]</scope>
    <source>
        <strain evidence="2 3">MCA 2952</strain>
    </source>
</reference>
<dbReference type="AlphaFoldDB" id="A0A0W0ETK4"/>
<name>A0A0W0ETK4_MONRR</name>
<evidence type="ECO:0000313" key="3">
    <source>
        <dbReference type="Proteomes" id="UP000054988"/>
    </source>
</evidence>
<protein>
    <submittedName>
        <fullName evidence="2">Uncharacterized protein</fullName>
    </submittedName>
</protein>